<evidence type="ECO:0000259" key="5">
    <source>
        <dbReference type="Pfam" id="PF14508"/>
    </source>
</evidence>
<dbReference type="InterPro" id="IPR013785">
    <property type="entry name" value="Aldolase_TIM"/>
</dbReference>
<gene>
    <name evidence="7" type="ORF">SAMN05660206_10465</name>
</gene>
<dbReference type="GO" id="GO:0030246">
    <property type="term" value="F:carbohydrate binding"/>
    <property type="evidence" value="ECO:0007669"/>
    <property type="project" value="InterPro"/>
</dbReference>
<evidence type="ECO:0000259" key="4">
    <source>
        <dbReference type="Pfam" id="PF10566"/>
    </source>
</evidence>
<feature type="domain" description="Glycosyl-hydrolase 97 C-terminal oligomerisation" evidence="6">
    <location>
        <begin position="602"/>
        <end position="702"/>
    </location>
</feature>
<sequence length="707" mass="80613">MNFSFRHLFIYLTFALSIFKSNAHELASPSGQLKLYFSLNEQGTPVYSLDYKGKPVIKPSKLGLELTENVHALHSLYDKFRIIDGNQNTFEETWQPIWGETKDIQNKYNELAVTLEQEGSERKLIIRFRLFDDGLGFRYEFPQQKKLVYFTIKEERTQFAMTGDHIAHWIPGDYDTQEYNYTTSKLSEIRGLMGKSYEEGNVSQTSFSPTGVQTSLMLKSNDGIYINLHEAACINYSTMHLNLDDKNFIFESWLTPDSHGDKGKMQAPCTSPWRTIIVSDDARDILASNMTYNLNEPNKIEDVSWIKPTKYIGVWWEMISGKSSWAYTEEYPSVQLGITDFNKAKPNKSHGANNTNVKRHIDFAAKHGFDAVLVEGWNIGWEDWFGNDKDYVFDFVTPYPDFDLKGLNEYAQSKGVKLMMHHETSASIRNYERHIDTAYRLMKQYGYDAVKSGYVGKILPLGEHHYSQWTNNHYQFAVEKAADYQIMVNAHEAVRPTGIARTWPNLIGNESARGTEYHAFGGIHPNHVTILPFTRLIGGPMDYTPGIFQMDLTNGAHVNSTLANQLALYVTMYSPLQMAADFPENYERFLDAFQFIKDVALDWDESKYLEAEPGQFLTIVRKAKGKNDWFLGSVCGENGHTANIDFGFLDAGKTYEATIYADAPEAHYLTNPQAYVIKKIKVTNKSKLTQRAAPGGGFAISIIPIQK</sequence>
<dbReference type="EMBL" id="FOZZ01000004">
    <property type="protein sequence ID" value="SFS70783.1"/>
    <property type="molecule type" value="Genomic_DNA"/>
</dbReference>
<dbReference type="Pfam" id="PF14508">
    <property type="entry name" value="GH97_N"/>
    <property type="match status" value="1"/>
</dbReference>
<dbReference type="Gene3D" id="3.20.20.70">
    <property type="entry name" value="Aldolase class I"/>
    <property type="match status" value="1"/>
</dbReference>
<comment type="cofactor">
    <cofactor evidence="1">
        <name>Ca(2+)</name>
        <dbReference type="ChEBI" id="CHEBI:29108"/>
    </cofactor>
</comment>
<dbReference type="PANTHER" id="PTHR35803:SF1">
    <property type="entry name" value="GLUCAN 1,4-ALPHA-GLUCOSIDASE SUSB"/>
    <property type="match status" value="1"/>
</dbReference>
<dbReference type="STRING" id="683125.SAMN05660206_10465"/>
<protein>
    <submittedName>
        <fullName evidence="7">Glycosyl-hydrolase 97 C-terminal, oligomerisation</fullName>
    </submittedName>
</protein>
<dbReference type="Pfam" id="PF10566">
    <property type="entry name" value="Glyco_hydro_97"/>
    <property type="match status" value="1"/>
</dbReference>
<evidence type="ECO:0000256" key="1">
    <source>
        <dbReference type="ARBA" id="ARBA00001913"/>
    </source>
</evidence>
<evidence type="ECO:0000313" key="7">
    <source>
        <dbReference type="EMBL" id="SFS70783.1"/>
    </source>
</evidence>
<dbReference type="FunFam" id="3.20.20.70:FF:000220">
    <property type="entry name" value="Glucan 1,4-alpha-glucosidase SusB"/>
    <property type="match status" value="1"/>
</dbReference>
<dbReference type="RefSeq" id="WP_093364695.1">
    <property type="nucleotide sequence ID" value="NZ_FOZZ01000004.1"/>
</dbReference>
<evidence type="ECO:0000313" key="8">
    <source>
        <dbReference type="Proteomes" id="UP000198785"/>
    </source>
</evidence>
<feature type="domain" description="Glycosyl-hydrolase 97 catalytic" evidence="4">
    <location>
        <begin position="315"/>
        <end position="512"/>
    </location>
</feature>
<dbReference type="PANTHER" id="PTHR35803">
    <property type="entry name" value="GLUCAN 1,4-ALPHA-GLUCOSIDASE SUSB-RELATED"/>
    <property type="match status" value="1"/>
</dbReference>
<proteinExistence type="predicted"/>
<evidence type="ECO:0000256" key="3">
    <source>
        <dbReference type="ARBA" id="ARBA00022837"/>
    </source>
</evidence>
<dbReference type="GO" id="GO:0016787">
    <property type="term" value="F:hydrolase activity"/>
    <property type="evidence" value="ECO:0007669"/>
    <property type="project" value="UniProtKB-KW"/>
</dbReference>
<reference evidence="7 8" key="1">
    <citation type="submission" date="2016-10" db="EMBL/GenBank/DDBJ databases">
        <authorList>
            <person name="de Groot N.N."/>
        </authorList>
    </citation>
    <scope>NUCLEOTIDE SEQUENCE [LARGE SCALE GENOMIC DNA]</scope>
    <source>
        <strain evidence="7 8">DSM 22789</strain>
    </source>
</reference>
<dbReference type="Gene3D" id="2.70.98.10">
    <property type="match status" value="1"/>
</dbReference>
<dbReference type="SUPFAM" id="SSF51445">
    <property type="entry name" value="(Trans)glycosidases"/>
    <property type="match status" value="1"/>
</dbReference>
<name>A0A1I6S1E6_9SPHI</name>
<keyword evidence="3" id="KW-0106">Calcium</keyword>
<accession>A0A1I6S1E6</accession>
<keyword evidence="8" id="KW-1185">Reference proteome</keyword>
<dbReference type="OrthoDB" id="57532at2"/>
<dbReference type="Pfam" id="PF14509">
    <property type="entry name" value="GH97_C"/>
    <property type="match status" value="1"/>
</dbReference>
<dbReference type="InterPro" id="IPR029486">
    <property type="entry name" value="GH97_N"/>
</dbReference>
<keyword evidence="7" id="KW-0378">Hydrolase</keyword>
<evidence type="ECO:0000259" key="6">
    <source>
        <dbReference type="Pfam" id="PF14509"/>
    </source>
</evidence>
<dbReference type="InterPro" id="IPR017853">
    <property type="entry name" value="GH"/>
</dbReference>
<evidence type="ECO:0000256" key="2">
    <source>
        <dbReference type="ARBA" id="ARBA00011245"/>
    </source>
</evidence>
<organism evidence="7 8">
    <name type="scientific">Sphingobacterium wenxiniae</name>
    <dbReference type="NCBI Taxonomy" id="683125"/>
    <lineage>
        <taxon>Bacteria</taxon>
        <taxon>Pseudomonadati</taxon>
        <taxon>Bacteroidota</taxon>
        <taxon>Sphingobacteriia</taxon>
        <taxon>Sphingobacteriales</taxon>
        <taxon>Sphingobacteriaceae</taxon>
        <taxon>Sphingobacterium</taxon>
    </lineage>
</organism>
<feature type="domain" description="Glycosyl-hydrolase 97 N-terminal" evidence="5">
    <location>
        <begin position="26"/>
        <end position="297"/>
    </location>
</feature>
<dbReference type="AlphaFoldDB" id="A0A1I6S1E6"/>
<dbReference type="InterPro" id="IPR019563">
    <property type="entry name" value="GH97_catalytic"/>
</dbReference>
<dbReference type="Proteomes" id="UP000198785">
    <property type="component" value="Unassembled WGS sequence"/>
</dbReference>
<comment type="subunit">
    <text evidence="2">Monomer.</text>
</comment>
<dbReference type="InterPro" id="IPR052720">
    <property type="entry name" value="Glycosyl_hydrolase_97"/>
</dbReference>
<dbReference type="InterPro" id="IPR014718">
    <property type="entry name" value="GH-type_carb-bd"/>
</dbReference>
<dbReference type="InterPro" id="IPR029483">
    <property type="entry name" value="GH97_C"/>
</dbReference>